<dbReference type="Gene3D" id="3.40.50.300">
    <property type="entry name" value="P-loop containing nucleotide triphosphate hydrolases"/>
    <property type="match status" value="1"/>
</dbReference>
<comment type="caution">
    <text evidence="2">The sequence shown here is derived from an EMBL/GenBank/DDBJ whole genome shotgun (WGS) entry which is preliminary data.</text>
</comment>
<dbReference type="InterPro" id="IPR000305">
    <property type="entry name" value="GIY-YIG_endonuc"/>
</dbReference>
<feature type="domain" description="GIY-YIG" evidence="1">
    <location>
        <begin position="33"/>
        <end position="105"/>
    </location>
</feature>
<sequence length="562" mass="65398">MINDFSSSIEIYSYKFSQKGSKEFFLNPFMANSWPVVYIIKNDASREAYIGESTNAINRMKNHLSNNDRKRLNEVVVIGCDKFNKSAVLDIESLLIGYMDADKNYTLQNGNAGMVDHNYYQKSIYRNLFKEVWEMLRYKKFAKNPIDRLDNSDFFKYSPYKSLTVDQHNSLLEILNQINAKERNTIFIEGSAGTGKTVLAVYLMKLITTDIQDHNIDDSDEIYSEQLSRVIEFKKKYPQPKAALVVPMTSLRNTLKKVFRGVKGLAANMVIGPTEVSRNEYDILLVDEAHRLRQRIGLTSYGSFDQANKLLGFDKYQGTELDWILKQSKNQIFFYDEDQSIKPTDIDKERFQNLKTRHDQNITLVSQLRVKGGTDYINFVDDLLHCRLEDGDGPFESEHYELKIYSSLKEMHKNLLEKEKQYGLCRMLAGYSWPWESKNNESAYDIEIDGMKFKWNTTNNDWINSENAINEIGCIHTSQGYDLNYCGIIFGNEIKYNPETNEIEIDASEYYDKKGKQGIKSPEVLKEYIINIYKTMMLRGIKGTYIYVYDENLRESFSQIID</sequence>
<dbReference type="Proteomes" id="UP001174839">
    <property type="component" value="Unassembled WGS sequence"/>
</dbReference>
<dbReference type="SUPFAM" id="SSF52540">
    <property type="entry name" value="P-loop containing nucleoside triphosphate hydrolases"/>
    <property type="match status" value="1"/>
</dbReference>
<evidence type="ECO:0000259" key="1">
    <source>
        <dbReference type="PROSITE" id="PS50164"/>
    </source>
</evidence>
<dbReference type="RefSeq" id="WP_289723577.1">
    <property type="nucleotide sequence ID" value="NZ_JAUDUY010000001.1"/>
</dbReference>
<evidence type="ECO:0000313" key="2">
    <source>
        <dbReference type="EMBL" id="MDM9630218.1"/>
    </source>
</evidence>
<accession>A0ABT7WBE1</accession>
<dbReference type="PROSITE" id="PS50164">
    <property type="entry name" value="GIY_YIG"/>
    <property type="match status" value="1"/>
</dbReference>
<reference evidence="2" key="1">
    <citation type="submission" date="2023-06" db="EMBL/GenBank/DDBJ databases">
        <title>Robiginitalea aurantiacus sp. nov. and Algoriphagus sediminis sp. nov., isolated from coastal sediment.</title>
        <authorList>
            <person name="Zhou Z.Y."/>
            <person name="An J."/>
            <person name="Jia Y.W."/>
            <person name="Du Z.J."/>
        </authorList>
    </citation>
    <scope>NUCLEOTIDE SEQUENCE</scope>
    <source>
        <strain evidence="2">M39</strain>
    </source>
</reference>
<proteinExistence type="predicted"/>
<organism evidence="2 3">
    <name type="scientific">Robiginitalea aurantiaca</name>
    <dbReference type="NCBI Taxonomy" id="3056915"/>
    <lineage>
        <taxon>Bacteria</taxon>
        <taxon>Pseudomonadati</taxon>
        <taxon>Bacteroidota</taxon>
        <taxon>Flavobacteriia</taxon>
        <taxon>Flavobacteriales</taxon>
        <taxon>Flavobacteriaceae</taxon>
        <taxon>Robiginitalea</taxon>
    </lineage>
</organism>
<dbReference type="Pfam" id="PF09848">
    <property type="entry name" value="SLFN-g3_helicase"/>
    <property type="match status" value="1"/>
</dbReference>
<dbReference type="EMBL" id="JAUDUY010000001">
    <property type="protein sequence ID" value="MDM9630218.1"/>
    <property type="molecule type" value="Genomic_DNA"/>
</dbReference>
<protein>
    <submittedName>
        <fullName evidence="2">DUF2075 domain-containing protein</fullName>
    </submittedName>
</protein>
<keyword evidence="3" id="KW-1185">Reference proteome</keyword>
<dbReference type="InterPro" id="IPR018647">
    <property type="entry name" value="SLFN_3-like_DNA/RNA_helicase"/>
</dbReference>
<dbReference type="InterPro" id="IPR027417">
    <property type="entry name" value="P-loop_NTPase"/>
</dbReference>
<dbReference type="Pfam" id="PF01541">
    <property type="entry name" value="GIY-YIG"/>
    <property type="match status" value="1"/>
</dbReference>
<dbReference type="CDD" id="cd10439">
    <property type="entry name" value="GIY-YIG_COG3410"/>
    <property type="match status" value="1"/>
</dbReference>
<dbReference type="SUPFAM" id="SSF82771">
    <property type="entry name" value="GIY-YIG endonuclease"/>
    <property type="match status" value="1"/>
</dbReference>
<dbReference type="InterPro" id="IPR035901">
    <property type="entry name" value="GIY-YIG_endonuc_sf"/>
</dbReference>
<evidence type="ECO:0000313" key="3">
    <source>
        <dbReference type="Proteomes" id="UP001174839"/>
    </source>
</evidence>
<gene>
    <name evidence="2" type="ORF">QU605_01970</name>
</gene>
<name>A0ABT7WBE1_9FLAO</name>